<evidence type="ECO:0000256" key="7">
    <source>
        <dbReference type="ARBA" id="ARBA00023237"/>
    </source>
</evidence>
<evidence type="ECO:0000256" key="5">
    <source>
        <dbReference type="ARBA" id="ARBA00023077"/>
    </source>
</evidence>
<reference evidence="13 14" key="1">
    <citation type="submission" date="2016-07" db="EMBL/GenBank/DDBJ databases">
        <title>Complete genome sequence of Altererythrobacter dongtanensis KCTC 22672, a type strain with esterase isolated from tidal flat.</title>
        <authorList>
            <person name="Cheng H."/>
            <person name="Wu Y.-H."/>
            <person name="Zhou P."/>
            <person name="Huo Y.-Y."/>
            <person name="Wang C.-S."/>
            <person name="Xu X.-W."/>
        </authorList>
    </citation>
    <scope>NUCLEOTIDE SEQUENCE [LARGE SCALE GENOMIC DNA]</scope>
    <source>
        <strain evidence="13 14">KCTC 22672</strain>
    </source>
</reference>
<dbReference type="PANTHER" id="PTHR47234">
    <property type="match status" value="1"/>
</dbReference>
<dbReference type="Proteomes" id="UP000092932">
    <property type="component" value="Chromosome"/>
</dbReference>
<keyword evidence="3 8" id="KW-1134">Transmembrane beta strand</keyword>
<evidence type="ECO:0000259" key="11">
    <source>
        <dbReference type="Pfam" id="PF00593"/>
    </source>
</evidence>
<dbReference type="InterPro" id="IPR000531">
    <property type="entry name" value="Beta-barrel_TonB"/>
</dbReference>
<gene>
    <name evidence="13" type="primary">cirA_7</name>
    <name evidence="13" type="ORF">A6F68_02464</name>
</gene>
<evidence type="ECO:0000256" key="3">
    <source>
        <dbReference type="ARBA" id="ARBA00022452"/>
    </source>
</evidence>
<dbReference type="KEGG" id="ado:A6F68_02464"/>
<dbReference type="SUPFAM" id="SSF56935">
    <property type="entry name" value="Porins"/>
    <property type="match status" value="1"/>
</dbReference>
<evidence type="ECO:0000256" key="8">
    <source>
        <dbReference type="PROSITE-ProRule" id="PRU01360"/>
    </source>
</evidence>
<dbReference type="InterPro" id="IPR012910">
    <property type="entry name" value="Plug_dom"/>
</dbReference>
<keyword evidence="14" id="KW-1185">Reference proteome</keyword>
<proteinExistence type="inferred from homology"/>
<comment type="subcellular location">
    <subcellularLocation>
        <location evidence="1 8">Cell outer membrane</location>
        <topology evidence="1 8">Multi-pass membrane protein</topology>
    </subcellularLocation>
</comment>
<evidence type="ECO:0000256" key="2">
    <source>
        <dbReference type="ARBA" id="ARBA00022448"/>
    </source>
</evidence>
<evidence type="ECO:0000256" key="1">
    <source>
        <dbReference type="ARBA" id="ARBA00004571"/>
    </source>
</evidence>
<dbReference type="GO" id="GO:0009279">
    <property type="term" value="C:cell outer membrane"/>
    <property type="evidence" value="ECO:0007669"/>
    <property type="project" value="UniProtKB-SubCell"/>
</dbReference>
<dbReference type="STRING" id="692370.A6F68_02464"/>
<keyword evidence="4 8" id="KW-0812">Transmembrane</keyword>
<evidence type="ECO:0000259" key="12">
    <source>
        <dbReference type="Pfam" id="PF07715"/>
    </source>
</evidence>
<comment type="similarity">
    <text evidence="8 9">Belongs to the TonB-dependent receptor family.</text>
</comment>
<evidence type="ECO:0000313" key="14">
    <source>
        <dbReference type="Proteomes" id="UP000092932"/>
    </source>
</evidence>
<keyword evidence="7 8" id="KW-0998">Cell outer membrane</keyword>
<dbReference type="Gene3D" id="2.40.170.20">
    <property type="entry name" value="TonB-dependent receptor, beta-barrel domain"/>
    <property type="match status" value="1"/>
</dbReference>
<evidence type="ECO:0000256" key="4">
    <source>
        <dbReference type="ARBA" id="ARBA00022692"/>
    </source>
</evidence>
<accession>A0A1B2AFN9</accession>
<keyword evidence="6 8" id="KW-0472">Membrane</keyword>
<keyword evidence="13" id="KW-0675">Receptor</keyword>
<evidence type="ECO:0000313" key="13">
    <source>
        <dbReference type="EMBL" id="ANY20960.1"/>
    </source>
</evidence>
<dbReference type="Pfam" id="PF00593">
    <property type="entry name" value="TonB_dep_Rec_b-barrel"/>
    <property type="match status" value="1"/>
</dbReference>
<dbReference type="Gene3D" id="2.170.130.10">
    <property type="entry name" value="TonB-dependent receptor, plug domain"/>
    <property type="match status" value="1"/>
</dbReference>
<dbReference type="RefSeq" id="WP_084001810.1">
    <property type="nucleotide sequence ID" value="NZ_CP016591.1"/>
</dbReference>
<keyword evidence="2 8" id="KW-0813">Transport</keyword>
<name>A0A1B2AFN9_9SPHN</name>
<keyword evidence="10" id="KW-0732">Signal</keyword>
<organism evidence="13 14">
    <name type="scientific">Tsuneonella dongtanensis</name>
    <dbReference type="NCBI Taxonomy" id="692370"/>
    <lineage>
        <taxon>Bacteria</taxon>
        <taxon>Pseudomonadati</taxon>
        <taxon>Pseudomonadota</taxon>
        <taxon>Alphaproteobacteria</taxon>
        <taxon>Sphingomonadales</taxon>
        <taxon>Erythrobacteraceae</taxon>
        <taxon>Tsuneonella</taxon>
    </lineage>
</organism>
<dbReference type="OrthoDB" id="7614575at2"/>
<feature type="signal peptide" evidence="10">
    <location>
        <begin position="1"/>
        <end position="28"/>
    </location>
</feature>
<dbReference type="EMBL" id="CP016591">
    <property type="protein sequence ID" value="ANY20960.1"/>
    <property type="molecule type" value="Genomic_DNA"/>
</dbReference>
<dbReference type="PATRIC" id="fig|692370.5.peg.2475"/>
<dbReference type="InterPro" id="IPR037066">
    <property type="entry name" value="Plug_dom_sf"/>
</dbReference>
<dbReference type="PANTHER" id="PTHR47234:SF3">
    <property type="entry name" value="SECRETIN_TONB SHORT N-TERMINAL DOMAIN-CONTAINING PROTEIN"/>
    <property type="match status" value="1"/>
</dbReference>
<feature type="domain" description="TonB-dependent receptor-like beta-barrel" evidence="11">
    <location>
        <begin position="433"/>
        <end position="962"/>
    </location>
</feature>
<feature type="domain" description="TonB-dependent receptor plug" evidence="12">
    <location>
        <begin position="57"/>
        <end position="172"/>
    </location>
</feature>
<keyword evidence="5 9" id="KW-0798">TonB box</keyword>
<dbReference type="Pfam" id="PF07715">
    <property type="entry name" value="Plug"/>
    <property type="match status" value="1"/>
</dbReference>
<dbReference type="AlphaFoldDB" id="A0A1B2AFN9"/>
<feature type="chain" id="PRO_5008534218" evidence="10">
    <location>
        <begin position="29"/>
        <end position="998"/>
    </location>
</feature>
<sequence length="998" mass="106031">MRLFNHLRLALFSTTAVSSFAFAPAVLAQDAGVAENNASTEGTIVVTGTRVVRDGFEAPTPVQVLTEEDIENSSPTNNIADFVNQLPALAASIRPSNSRLELSNGQAGINALNLRSLGTVRTLVLVNGRRSVGSTANGIVDVNTIPQSLVQRVEVVTGGASAAYGSDAVAGVTNFILNNEYEGIKVGADAGITHRGDGFNYSADATAGFAFADGRARLIVAGEIAHTDGIFSIDPIERAWNHQGFVRITNPAWSANATVPRYLFRTMVGAANSTPGGLITGSSGGTPLCGTYFGQGGSINQYQYGSLVFPSPACSSTPSLNQGGDWRVNDSGRRIGLSPEEDRWGVFGRLSFDITDGVRLFGEASFNRQETLFNAGPNLMTGLSIRASNCGTGATAPISCNAFLYRTLGSAALAGRNTVTLATTAADLPGRGTNNERKVERYTIGAEGDFEAFGRPAQWDIYGQYGRADLHEQLINIQQTTRRNVAIDAVFAPAGNESGLPVGSIQCRINVDGDTTNNDAACRPLNLLGLGVSSADAIDYVLGDPYRDQFLKQTVAGANLSLNPFATWAGDVSIAVGAEYRKEEIDGFVPQEFQPVVNANGSTTSLWSVGNYRPSKGSYNVKEAYLETVIPLGFGLDFNGAIRGTDYSTSGFVTTWKLGATWQPIDDILLRANRSRDIRAPNLNELFQAGTANTSTVTNPYFVAGQMNPGPGTGIYGPSLSYLGTVTGNLNLRPEKADSYSFGAVLTPRFVPGLSFSADYWRVKVTDAIDSLSADDIVNRCFEGLADYCAAITPDPNVAGRVLISRSPFNFASILIRGIDFEAAYRASLGAGNLNIRGLATRYLENTVTTGVPGFTPFDSVGTLGIGTGSQSIVPKWIYRVSAAYDTDDYTLTAVARGVGDGRYDATGIECGSSGCPVSTNQFPTYEDNSIDGVTYVDFNATFKFDAFGGKNGEFFVNVTNLFDTDPIVLPETGLAANSTYSDLLGRAYRVGVRLKLR</sequence>
<dbReference type="PROSITE" id="PS52016">
    <property type="entry name" value="TONB_DEPENDENT_REC_3"/>
    <property type="match status" value="1"/>
</dbReference>
<evidence type="ECO:0000256" key="9">
    <source>
        <dbReference type="RuleBase" id="RU003357"/>
    </source>
</evidence>
<evidence type="ECO:0000256" key="10">
    <source>
        <dbReference type="SAM" id="SignalP"/>
    </source>
</evidence>
<dbReference type="InterPro" id="IPR036942">
    <property type="entry name" value="Beta-barrel_TonB_sf"/>
</dbReference>
<protein>
    <submittedName>
        <fullName evidence="13">Colicin I receptor</fullName>
    </submittedName>
</protein>
<evidence type="ECO:0000256" key="6">
    <source>
        <dbReference type="ARBA" id="ARBA00023136"/>
    </source>
</evidence>
<dbReference type="InterPro" id="IPR039426">
    <property type="entry name" value="TonB-dep_rcpt-like"/>
</dbReference>